<dbReference type="Pfam" id="PF13649">
    <property type="entry name" value="Methyltransf_25"/>
    <property type="match status" value="1"/>
</dbReference>
<keyword evidence="1" id="KW-0489">Methyltransferase</keyword>
<gene>
    <name evidence="4" type="ORF">DDE19_26025</name>
</gene>
<sequence>MVSRNLAEHVSLARRVYDELADNYEQLYPVRQHRARERVNRLNDYVVHAGRALDVGCGPGLVLRALIDAGFHATGIDVSPRMVEFARLRAATADVRVGDFLSSEFGAQFDVVIADAFLHLYPHEAAAQIFERLLGALSRPGVISCSTTVSARIDAGFTPKADYPGSPIRYRTQWTVDAFRSLFESAGVRIVDSYEVRDNNKVWQVVSGVHE</sequence>
<keyword evidence="2" id="KW-0808">Transferase</keyword>
<evidence type="ECO:0000256" key="1">
    <source>
        <dbReference type="ARBA" id="ARBA00022603"/>
    </source>
</evidence>
<dbReference type="GO" id="GO:0032259">
    <property type="term" value="P:methylation"/>
    <property type="evidence" value="ECO:0007669"/>
    <property type="project" value="UniProtKB-KW"/>
</dbReference>
<evidence type="ECO:0000256" key="2">
    <source>
        <dbReference type="ARBA" id="ARBA00022679"/>
    </source>
</evidence>
<evidence type="ECO:0000259" key="3">
    <source>
        <dbReference type="Pfam" id="PF13649"/>
    </source>
</evidence>
<dbReference type="CDD" id="cd02440">
    <property type="entry name" value="AdoMet_MTases"/>
    <property type="match status" value="1"/>
</dbReference>
<dbReference type="RefSeq" id="WP_124821919.1">
    <property type="nucleotide sequence ID" value="NZ_QDGB01000326.1"/>
</dbReference>
<dbReference type="Proteomes" id="UP000278981">
    <property type="component" value="Unassembled WGS sequence"/>
</dbReference>
<protein>
    <recommendedName>
        <fullName evidence="3">Methyltransferase domain-containing protein</fullName>
    </recommendedName>
</protein>
<reference evidence="4 5" key="1">
    <citation type="submission" date="2018-04" db="EMBL/GenBank/DDBJ databases">
        <title>Micromonosporas from Atacama Desert.</title>
        <authorList>
            <person name="Carro L."/>
            <person name="Klenk H.-P."/>
            <person name="Goodfellow M."/>
        </authorList>
    </citation>
    <scope>NUCLEOTIDE SEQUENCE [LARGE SCALE GENOMIC DNA]</scope>
    <source>
        <strain evidence="4 5">LB19</strain>
    </source>
</reference>
<dbReference type="Gene3D" id="3.40.50.150">
    <property type="entry name" value="Vaccinia Virus protein VP39"/>
    <property type="match status" value="1"/>
</dbReference>
<dbReference type="AlphaFoldDB" id="A0A3N9XK94"/>
<feature type="domain" description="Methyltransferase" evidence="3">
    <location>
        <begin position="53"/>
        <end position="138"/>
    </location>
</feature>
<evidence type="ECO:0000313" key="4">
    <source>
        <dbReference type="EMBL" id="RQX13400.1"/>
    </source>
</evidence>
<dbReference type="SUPFAM" id="SSF53335">
    <property type="entry name" value="S-adenosyl-L-methionine-dependent methyltransferases"/>
    <property type="match status" value="1"/>
</dbReference>
<proteinExistence type="predicted"/>
<evidence type="ECO:0000313" key="5">
    <source>
        <dbReference type="Proteomes" id="UP000278981"/>
    </source>
</evidence>
<dbReference type="GO" id="GO:0008168">
    <property type="term" value="F:methyltransferase activity"/>
    <property type="evidence" value="ECO:0007669"/>
    <property type="project" value="UniProtKB-KW"/>
</dbReference>
<organism evidence="4 5">
    <name type="scientific">Micromonospora ureilytica</name>
    <dbReference type="NCBI Taxonomy" id="709868"/>
    <lineage>
        <taxon>Bacteria</taxon>
        <taxon>Bacillati</taxon>
        <taxon>Actinomycetota</taxon>
        <taxon>Actinomycetes</taxon>
        <taxon>Micromonosporales</taxon>
        <taxon>Micromonosporaceae</taxon>
        <taxon>Micromonospora</taxon>
    </lineage>
</organism>
<dbReference type="InterPro" id="IPR029063">
    <property type="entry name" value="SAM-dependent_MTases_sf"/>
</dbReference>
<dbReference type="PANTHER" id="PTHR43861:SF1">
    <property type="entry name" value="TRANS-ACONITATE 2-METHYLTRANSFERASE"/>
    <property type="match status" value="1"/>
</dbReference>
<dbReference type="InterPro" id="IPR041698">
    <property type="entry name" value="Methyltransf_25"/>
</dbReference>
<dbReference type="PANTHER" id="PTHR43861">
    <property type="entry name" value="TRANS-ACONITATE 2-METHYLTRANSFERASE-RELATED"/>
    <property type="match status" value="1"/>
</dbReference>
<comment type="caution">
    <text evidence="4">The sequence shown here is derived from an EMBL/GenBank/DDBJ whole genome shotgun (WGS) entry which is preliminary data.</text>
</comment>
<dbReference type="OrthoDB" id="9804312at2"/>
<accession>A0A3N9XK94</accession>
<name>A0A3N9XK94_9ACTN</name>
<dbReference type="EMBL" id="QDGB01000326">
    <property type="protein sequence ID" value="RQX13400.1"/>
    <property type="molecule type" value="Genomic_DNA"/>
</dbReference>